<feature type="region of interest" description="Disordered" evidence="1">
    <location>
        <begin position="1"/>
        <end position="21"/>
    </location>
</feature>
<sequence>MEHIDLRGTSTTNGKTTGSGQRCEQVATGVWRLRILFANVYLVAAEDDQWVLIDAGLKGAGRKIKEAAAQLFGEDKPPAAIILTHGHFDHIGALPYLLSIWDTSVYAHPMEMPYLTGRAAYPPADPFAGGGLMSWMSFLYPNQPADLNGRITALNKDGSLPHLLSWRYLHTPGHAPGHISLFRDTDSVLIVGDAFVTTRQESVFSILFQKMQLSGPPKYFTYDWESAAASVKSLQELNPSIAASGHGKPMHGHELTEGLIRLVKDFEQIAVPSSGRYVKTPARVNKRGVTELPEPTNRMPGRIGTVVAALAAIAIVGGLVWMRMKKPK</sequence>
<comment type="caution">
    <text evidence="4">The sequence shown here is derived from an EMBL/GenBank/DDBJ whole genome shotgun (WGS) entry which is preliminary data.</text>
</comment>
<reference evidence="5" key="1">
    <citation type="journal article" date="2019" name="Int. J. Syst. Evol. Microbiol.">
        <title>The Global Catalogue of Microorganisms (GCM) 10K type strain sequencing project: providing services to taxonomists for standard genome sequencing and annotation.</title>
        <authorList>
            <consortium name="The Broad Institute Genomics Platform"/>
            <consortium name="The Broad Institute Genome Sequencing Center for Infectious Disease"/>
            <person name="Wu L."/>
            <person name="Ma J."/>
        </authorList>
    </citation>
    <scope>NUCLEOTIDE SEQUENCE [LARGE SCALE GENOMIC DNA]</scope>
    <source>
        <strain evidence="5">KCTC 52416</strain>
    </source>
</reference>
<proteinExistence type="predicted"/>
<dbReference type="Pfam" id="PF00753">
    <property type="entry name" value="Lactamase_B"/>
    <property type="match status" value="1"/>
</dbReference>
<feature type="domain" description="Metallo-beta-lactamase" evidence="3">
    <location>
        <begin position="37"/>
        <end position="246"/>
    </location>
</feature>
<evidence type="ECO:0000313" key="4">
    <source>
        <dbReference type="EMBL" id="MFC3199986.1"/>
    </source>
</evidence>
<keyword evidence="2" id="KW-0812">Transmembrane</keyword>
<evidence type="ECO:0000259" key="3">
    <source>
        <dbReference type="SMART" id="SM00849"/>
    </source>
</evidence>
<name>A0ABV7JV33_9SPHI</name>
<organism evidence="4 5">
    <name type="scientific">Parapedobacter deserti</name>
    <dbReference type="NCBI Taxonomy" id="1912957"/>
    <lineage>
        <taxon>Bacteria</taxon>
        <taxon>Pseudomonadati</taxon>
        <taxon>Bacteroidota</taxon>
        <taxon>Sphingobacteriia</taxon>
        <taxon>Sphingobacteriales</taxon>
        <taxon>Sphingobacteriaceae</taxon>
        <taxon>Parapedobacter</taxon>
    </lineage>
</organism>
<feature type="compositionally biased region" description="Low complexity" evidence="1">
    <location>
        <begin position="8"/>
        <end position="20"/>
    </location>
</feature>
<dbReference type="SMART" id="SM00849">
    <property type="entry name" value="Lactamase_B"/>
    <property type="match status" value="1"/>
</dbReference>
<keyword evidence="5" id="KW-1185">Reference proteome</keyword>
<dbReference type="EMBL" id="JBHRTA010000062">
    <property type="protein sequence ID" value="MFC3199986.1"/>
    <property type="molecule type" value="Genomic_DNA"/>
</dbReference>
<evidence type="ECO:0000313" key="5">
    <source>
        <dbReference type="Proteomes" id="UP001595526"/>
    </source>
</evidence>
<dbReference type="RefSeq" id="WP_379026139.1">
    <property type="nucleotide sequence ID" value="NZ_JBHRTA010000062.1"/>
</dbReference>
<keyword evidence="2" id="KW-0472">Membrane</keyword>
<dbReference type="InterPro" id="IPR001279">
    <property type="entry name" value="Metallo-B-lactamas"/>
</dbReference>
<keyword evidence="2" id="KW-1133">Transmembrane helix</keyword>
<protein>
    <submittedName>
        <fullName evidence="4">MBL fold metallo-hydrolase</fullName>
    </submittedName>
</protein>
<dbReference type="SUPFAM" id="SSF56281">
    <property type="entry name" value="Metallo-hydrolase/oxidoreductase"/>
    <property type="match status" value="1"/>
</dbReference>
<gene>
    <name evidence="4" type="ORF">ACFOET_20365</name>
</gene>
<accession>A0ABV7JV33</accession>
<evidence type="ECO:0000256" key="2">
    <source>
        <dbReference type="SAM" id="Phobius"/>
    </source>
</evidence>
<evidence type="ECO:0000256" key="1">
    <source>
        <dbReference type="SAM" id="MobiDB-lite"/>
    </source>
</evidence>
<feature type="transmembrane region" description="Helical" evidence="2">
    <location>
        <begin position="303"/>
        <end position="322"/>
    </location>
</feature>
<dbReference type="CDD" id="cd07721">
    <property type="entry name" value="yflN-like_MBL-fold"/>
    <property type="match status" value="1"/>
</dbReference>
<dbReference type="InterPro" id="IPR050855">
    <property type="entry name" value="NDM-1-like"/>
</dbReference>
<dbReference type="InterPro" id="IPR036866">
    <property type="entry name" value="RibonucZ/Hydroxyglut_hydro"/>
</dbReference>
<dbReference type="PANTHER" id="PTHR42951:SF17">
    <property type="entry name" value="METALLO-BETA-LACTAMASE DOMAIN-CONTAINING PROTEIN"/>
    <property type="match status" value="1"/>
</dbReference>
<dbReference type="Proteomes" id="UP001595526">
    <property type="component" value="Unassembled WGS sequence"/>
</dbReference>
<dbReference type="Gene3D" id="3.60.15.10">
    <property type="entry name" value="Ribonuclease Z/Hydroxyacylglutathione hydrolase-like"/>
    <property type="match status" value="1"/>
</dbReference>
<dbReference type="PANTHER" id="PTHR42951">
    <property type="entry name" value="METALLO-BETA-LACTAMASE DOMAIN-CONTAINING"/>
    <property type="match status" value="1"/>
</dbReference>